<feature type="transmembrane region" description="Helical" evidence="1">
    <location>
        <begin position="20"/>
        <end position="37"/>
    </location>
</feature>
<keyword evidence="1" id="KW-0812">Transmembrane</keyword>
<keyword evidence="1" id="KW-0472">Membrane</keyword>
<evidence type="ECO:0000256" key="1">
    <source>
        <dbReference type="SAM" id="Phobius"/>
    </source>
</evidence>
<dbReference type="InterPro" id="IPR002881">
    <property type="entry name" value="DUF58"/>
</dbReference>
<dbReference type="PATRIC" id="fig|1710894.3.peg.1063"/>
<protein>
    <recommendedName>
        <fullName evidence="2">DUF58 domain-containing protein</fullName>
    </recommendedName>
</protein>
<evidence type="ECO:0000313" key="3">
    <source>
        <dbReference type="EMBL" id="OBQ24415.1"/>
    </source>
</evidence>
<dbReference type="Pfam" id="PF01882">
    <property type="entry name" value="DUF58"/>
    <property type="match status" value="1"/>
</dbReference>
<reference evidence="3 4" key="1">
    <citation type="submission" date="2015-09" db="EMBL/GenBank/DDBJ databases">
        <title>Whole genome shotgun sequence assembly of Aphanizomenon flos-aquae UKL13.</title>
        <authorList>
            <person name="Driscoll C."/>
        </authorList>
    </citation>
    <scope>NUCLEOTIDE SEQUENCE [LARGE SCALE GENOMIC DNA]</scope>
    <source>
        <strain evidence="3">MDT13</strain>
    </source>
</reference>
<dbReference type="Proteomes" id="UP000092382">
    <property type="component" value="Unassembled WGS sequence"/>
</dbReference>
<dbReference type="PANTHER" id="PTHR34351:SF1">
    <property type="entry name" value="SLR1927 PROTEIN"/>
    <property type="match status" value="1"/>
</dbReference>
<feature type="domain" description="DUF58" evidence="2">
    <location>
        <begin position="215"/>
        <end position="292"/>
    </location>
</feature>
<sequence>MKITDKINDWLETHACAPAYSGWVLAGISVCYLGAGINTMAGWLYVISGVSFALLGLSAFMAPRSLVGIIVKRRPIAPVTVGDDLKIEIEVQNQRKQPANLLQIRDIIPFIFGQPVQQNIETIQPQDIYHWIYYHPTQQRGVYRWHRAELATGAPLGLFWCRRPRKCEARAIVYPTVLPLTNCPLIDKIGEDDSQRGDTRGKPLQIATAGLVRSLRPYRIGDPTRLIHWRTSARYGELRVRELEIITAGQEIIIAIDSSFNWQQELFEQAVITAASLYFYAQKQKLQVQLWTADSGLITGNISVLETLAATNPNEKNNLPPDHCPIIWLTENALTISSLPLGSRWLLWQNPDLSTETVINPEYPGIIIQNQQELQPQLQKTLSLFKNDFSN</sequence>
<evidence type="ECO:0000259" key="2">
    <source>
        <dbReference type="Pfam" id="PF01882"/>
    </source>
</evidence>
<proteinExistence type="predicted"/>
<dbReference type="STRING" id="1803587.GCA_001593825_03627"/>
<dbReference type="AlphaFoldDB" id="A0A1B7VTY8"/>
<evidence type="ECO:0000313" key="4">
    <source>
        <dbReference type="Proteomes" id="UP000092382"/>
    </source>
</evidence>
<keyword evidence="1" id="KW-1133">Transmembrane helix</keyword>
<feature type="transmembrane region" description="Helical" evidence="1">
    <location>
        <begin position="43"/>
        <end position="63"/>
    </location>
</feature>
<dbReference type="PANTHER" id="PTHR34351">
    <property type="entry name" value="SLR1927 PROTEIN-RELATED"/>
    <property type="match status" value="1"/>
</dbReference>
<comment type="caution">
    <text evidence="3">The sequence shown here is derived from an EMBL/GenBank/DDBJ whole genome shotgun (WGS) entry which is preliminary data.</text>
</comment>
<accession>A0A1B7VTY8</accession>
<name>A0A1B7VTY8_APHFL</name>
<organism evidence="3 4">
    <name type="scientific">Aphanizomenon flos-aquae LD13</name>
    <dbReference type="NCBI Taxonomy" id="1710894"/>
    <lineage>
        <taxon>Bacteria</taxon>
        <taxon>Bacillati</taxon>
        <taxon>Cyanobacteriota</taxon>
        <taxon>Cyanophyceae</taxon>
        <taxon>Nostocales</taxon>
        <taxon>Aphanizomenonaceae</taxon>
        <taxon>Aphanizomenon</taxon>
    </lineage>
</organism>
<gene>
    <name evidence="3" type="ORF">AN481_14075</name>
</gene>
<dbReference type="EMBL" id="LJOY01000049">
    <property type="protein sequence ID" value="OBQ24415.1"/>
    <property type="molecule type" value="Genomic_DNA"/>
</dbReference>